<reference evidence="3" key="4">
    <citation type="submission" date="2024-02" db="EMBL/GenBank/DDBJ databases">
        <title>Comparative genomics of Cryptococcus and Kwoniella reveals pathogenesis evolution and contrasting modes of karyotype evolution via chromosome fusion or intercentromeric recombination.</title>
        <authorList>
            <person name="Coelho M.A."/>
            <person name="David-Palma M."/>
            <person name="Shea T."/>
            <person name="Bowers K."/>
            <person name="McGinley-Smith S."/>
            <person name="Mohammad A.W."/>
            <person name="Gnirke A."/>
            <person name="Yurkov A.M."/>
            <person name="Nowrousian M."/>
            <person name="Sun S."/>
            <person name="Cuomo C.A."/>
            <person name="Heitman J."/>
        </authorList>
    </citation>
    <scope>NUCLEOTIDE SEQUENCE</scope>
    <source>
        <strain evidence="3">CBS 10737</strain>
    </source>
</reference>
<evidence type="ECO:0000313" key="4">
    <source>
        <dbReference type="Proteomes" id="UP000094020"/>
    </source>
</evidence>
<evidence type="ECO:0000313" key="2">
    <source>
        <dbReference type="EMBL" id="OCF48676.1"/>
    </source>
</evidence>
<dbReference type="AlphaFoldDB" id="A0A1B9HZH3"/>
<evidence type="ECO:0000313" key="3">
    <source>
        <dbReference type="EMBL" id="WWC73036.1"/>
    </source>
</evidence>
<reference evidence="2" key="1">
    <citation type="submission" date="2013-07" db="EMBL/GenBank/DDBJ databases">
        <title>The Genome Sequence of Cryptococcus pinus CBS10737.</title>
        <authorList>
            <consortium name="The Broad Institute Genome Sequencing Platform"/>
            <person name="Cuomo C."/>
            <person name="Litvintseva A."/>
            <person name="Chen Y."/>
            <person name="Heitman J."/>
            <person name="Sun S."/>
            <person name="Springer D."/>
            <person name="Dromer F."/>
            <person name="Young S.K."/>
            <person name="Zeng Q."/>
            <person name="Gargeya S."/>
            <person name="Fitzgerald M."/>
            <person name="Abouelleil A."/>
            <person name="Alvarado L."/>
            <person name="Berlin A.M."/>
            <person name="Chapman S.B."/>
            <person name="Dewar J."/>
            <person name="Goldberg J."/>
            <person name="Griggs A."/>
            <person name="Gujja S."/>
            <person name="Hansen M."/>
            <person name="Howarth C."/>
            <person name="Imamovic A."/>
            <person name="Larimer J."/>
            <person name="McCowan C."/>
            <person name="Murphy C."/>
            <person name="Pearson M."/>
            <person name="Priest M."/>
            <person name="Roberts A."/>
            <person name="Saif S."/>
            <person name="Shea T."/>
            <person name="Sykes S."/>
            <person name="Wortman J."/>
            <person name="Nusbaum C."/>
            <person name="Birren B."/>
        </authorList>
    </citation>
    <scope>NUCLEOTIDE SEQUENCE [LARGE SCALE GENOMIC DNA]</scope>
    <source>
        <strain evidence="2">CBS 10737</strain>
    </source>
</reference>
<dbReference type="Proteomes" id="UP000094020">
    <property type="component" value="Chromosome 10"/>
</dbReference>
<gene>
    <name evidence="2" type="ORF">I206_05456</name>
    <name evidence="3" type="ORF">I206_107001</name>
</gene>
<dbReference type="EMBL" id="KI894013">
    <property type="protein sequence ID" value="OCF48676.1"/>
    <property type="molecule type" value="Genomic_DNA"/>
</dbReference>
<reference evidence="3" key="2">
    <citation type="submission" date="2013-07" db="EMBL/GenBank/DDBJ databases">
        <authorList>
            <consortium name="The Broad Institute Genome Sequencing Platform"/>
            <person name="Cuomo C."/>
            <person name="Litvintseva A."/>
            <person name="Chen Y."/>
            <person name="Heitman J."/>
            <person name="Sun S."/>
            <person name="Springer D."/>
            <person name="Dromer F."/>
            <person name="Young S.K."/>
            <person name="Zeng Q."/>
            <person name="Gargeya S."/>
            <person name="Fitzgerald M."/>
            <person name="Abouelleil A."/>
            <person name="Alvarado L."/>
            <person name="Berlin A.M."/>
            <person name="Chapman S.B."/>
            <person name="Dewar J."/>
            <person name="Goldberg J."/>
            <person name="Griggs A."/>
            <person name="Gujja S."/>
            <person name="Hansen M."/>
            <person name="Howarth C."/>
            <person name="Imamovic A."/>
            <person name="Larimer J."/>
            <person name="McCowan C."/>
            <person name="Murphy C."/>
            <person name="Pearson M."/>
            <person name="Priest M."/>
            <person name="Roberts A."/>
            <person name="Saif S."/>
            <person name="Shea T."/>
            <person name="Sykes S."/>
            <person name="Wortman J."/>
            <person name="Nusbaum C."/>
            <person name="Birren B."/>
        </authorList>
    </citation>
    <scope>NUCLEOTIDE SEQUENCE</scope>
    <source>
        <strain evidence="3">CBS 10737</strain>
    </source>
</reference>
<feature type="compositionally biased region" description="Polar residues" evidence="1">
    <location>
        <begin position="134"/>
        <end position="146"/>
    </location>
</feature>
<feature type="compositionally biased region" description="Basic and acidic residues" evidence="1">
    <location>
        <begin position="40"/>
        <end position="57"/>
    </location>
</feature>
<name>A0A1B9HZH3_9TREE</name>
<organism evidence="2">
    <name type="scientific">Kwoniella pini CBS 10737</name>
    <dbReference type="NCBI Taxonomy" id="1296096"/>
    <lineage>
        <taxon>Eukaryota</taxon>
        <taxon>Fungi</taxon>
        <taxon>Dikarya</taxon>
        <taxon>Basidiomycota</taxon>
        <taxon>Agaricomycotina</taxon>
        <taxon>Tremellomycetes</taxon>
        <taxon>Tremellales</taxon>
        <taxon>Cryptococcaceae</taxon>
        <taxon>Kwoniella</taxon>
    </lineage>
</organism>
<protein>
    <submittedName>
        <fullName evidence="2">Uncharacterized protein</fullName>
    </submittedName>
</protein>
<feature type="region of interest" description="Disordered" evidence="1">
    <location>
        <begin position="1"/>
        <end position="156"/>
    </location>
</feature>
<reference evidence="2" key="3">
    <citation type="submission" date="2016-07" db="EMBL/GenBank/DDBJ databases">
        <title>Evolution of pathogenesis and genome organization in the Tremellales.</title>
        <authorList>
            <person name="Cuomo C."/>
            <person name="Litvintseva A."/>
            <person name="Heitman J."/>
            <person name="Chen Y."/>
            <person name="Sun S."/>
            <person name="Springer D."/>
            <person name="Dromer F."/>
            <person name="Young S."/>
            <person name="Zeng Q."/>
            <person name="Chapman S."/>
            <person name="Gujja S."/>
            <person name="Saif S."/>
            <person name="Birren B."/>
        </authorList>
    </citation>
    <scope>NUCLEOTIDE SEQUENCE</scope>
    <source>
        <strain evidence="2">CBS 10737</strain>
    </source>
</reference>
<evidence type="ECO:0000256" key="1">
    <source>
        <dbReference type="SAM" id="MobiDB-lite"/>
    </source>
</evidence>
<keyword evidence="4" id="KW-1185">Reference proteome</keyword>
<sequence length="210" mass="23085">MHSISLTSPESGPSSRRLESHSLSSPSSADHSNTDSNYSSDHEHDEQSSPTESEKEFMSSSSEDFSLSPESKFVNLPSVSHSHSHSSSSIHTPPTKSSNSTSDVKHLTSRYPKIFTNPPSNSSSIRPRVRGLSPLTTTTNQNTYNEFTPRLPKSQPLSRTLFNRSFSDTPHAGIIGGNKKKTSQKLIVPTKAFRTTFELDMSASEFARRA</sequence>
<accession>A0A1B9HZH3</accession>
<dbReference type="KEGG" id="kpin:30173825"/>
<proteinExistence type="predicted"/>
<dbReference type="GeneID" id="30173825"/>
<feature type="compositionally biased region" description="Polar residues" evidence="1">
    <location>
        <begin position="1"/>
        <end position="12"/>
    </location>
</feature>
<dbReference type="EMBL" id="CP144528">
    <property type="protein sequence ID" value="WWC73036.1"/>
    <property type="molecule type" value="Genomic_DNA"/>
</dbReference>
<dbReference type="RefSeq" id="XP_019009895.1">
    <property type="nucleotide sequence ID" value="XM_019157177.1"/>
</dbReference>
<dbReference type="OrthoDB" id="2595958at2759"/>
<feature type="compositionally biased region" description="Low complexity" evidence="1">
    <location>
        <begin position="58"/>
        <end position="98"/>
    </location>
</feature>
<feature type="compositionally biased region" description="Low complexity" evidence="1">
    <location>
        <begin position="21"/>
        <end position="31"/>
    </location>
</feature>